<dbReference type="InterPro" id="IPR032675">
    <property type="entry name" value="LRR_dom_sf"/>
</dbReference>
<dbReference type="GeneID" id="100840319"/>
<evidence type="ECO:0000313" key="5">
    <source>
        <dbReference type="EnsemblPlants" id="KQJ93466"/>
    </source>
</evidence>
<dbReference type="SUPFAM" id="SSF52047">
    <property type="entry name" value="RNI-like"/>
    <property type="match status" value="1"/>
</dbReference>
<dbReference type="OrthoDB" id="584579at2759"/>
<evidence type="ECO:0000259" key="2">
    <source>
        <dbReference type="Pfam" id="PF08387"/>
    </source>
</evidence>
<dbReference type="InterPro" id="IPR053781">
    <property type="entry name" value="F-box_AtFBL13-like"/>
</dbReference>
<dbReference type="AlphaFoldDB" id="A0A0Q3HJC4"/>
<evidence type="ECO:0000259" key="3">
    <source>
        <dbReference type="Pfam" id="PF24758"/>
    </source>
</evidence>
<dbReference type="Pfam" id="PF24758">
    <property type="entry name" value="LRR_At5g56370"/>
    <property type="match status" value="1"/>
</dbReference>
<evidence type="ECO:0000313" key="6">
    <source>
        <dbReference type="Proteomes" id="UP000008810"/>
    </source>
</evidence>
<dbReference type="CDD" id="cd22160">
    <property type="entry name" value="F-box_AtFBL13-like"/>
    <property type="match status" value="1"/>
</dbReference>
<feature type="region of interest" description="Disordered" evidence="1">
    <location>
        <begin position="1"/>
        <end position="45"/>
    </location>
</feature>
<dbReference type="Pfam" id="PF08387">
    <property type="entry name" value="FBD"/>
    <property type="match status" value="1"/>
</dbReference>
<dbReference type="Proteomes" id="UP000008810">
    <property type="component" value="Chromosome 3"/>
</dbReference>
<gene>
    <name evidence="5" type="primary">LOC100840319</name>
    <name evidence="4" type="ORF">BRADI_3g04737v3</name>
</gene>
<reference evidence="4 5" key="1">
    <citation type="journal article" date="2010" name="Nature">
        <title>Genome sequencing and analysis of the model grass Brachypodium distachyon.</title>
        <authorList>
            <consortium name="International Brachypodium Initiative"/>
        </authorList>
    </citation>
    <scope>NUCLEOTIDE SEQUENCE [LARGE SCALE GENOMIC DNA]</scope>
    <source>
        <strain evidence="4">Bd21</strain>
        <strain evidence="5">cv. Bd21</strain>
    </source>
</reference>
<feature type="domain" description="F-box/LRR-repeat protein 15/At3g58940/PEG3-like LRR" evidence="3">
    <location>
        <begin position="187"/>
        <end position="392"/>
    </location>
</feature>
<dbReference type="InterPro" id="IPR036047">
    <property type="entry name" value="F-box-like_dom_sf"/>
</dbReference>
<dbReference type="ExpressionAtlas" id="A0A0Q3HJC4">
    <property type="expression patterns" value="baseline and differential"/>
</dbReference>
<organism evidence="4">
    <name type="scientific">Brachypodium distachyon</name>
    <name type="common">Purple false brome</name>
    <name type="synonym">Trachynia distachya</name>
    <dbReference type="NCBI Taxonomy" id="15368"/>
    <lineage>
        <taxon>Eukaryota</taxon>
        <taxon>Viridiplantae</taxon>
        <taxon>Streptophyta</taxon>
        <taxon>Embryophyta</taxon>
        <taxon>Tracheophyta</taxon>
        <taxon>Spermatophyta</taxon>
        <taxon>Magnoliopsida</taxon>
        <taxon>Liliopsida</taxon>
        <taxon>Poales</taxon>
        <taxon>Poaceae</taxon>
        <taxon>BOP clade</taxon>
        <taxon>Pooideae</taxon>
        <taxon>Stipodae</taxon>
        <taxon>Brachypodieae</taxon>
        <taxon>Brachypodium</taxon>
    </lineage>
</organism>
<keyword evidence="6" id="KW-1185">Reference proteome</keyword>
<dbReference type="PANTHER" id="PTHR32141:SF117">
    <property type="entry name" value="FBD DOMAIN-CONTAINING PROTEIN"/>
    <property type="match status" value="1"/>
</dbReference>
<dbReference type="Gene3D" id="3.80.10.10">
    <property type="entry name" value="Ribonuclease Inhibitor"/>
    <property type="match status" value="1"/>
</dbReference>
<accession>A0A0Q3HJC4</accession>
<dbReference type="PANTHER" id="PTHR32141">
    <property type="match status" value="1"/>
</dbReference>
<evidence type="ECO:0000313" key="4">
    <source>
        <dbReference type="EMBL" id="KQJ93466.1"/>
    </source>
</evidence>
<dbReference type="RefSeq" id="XP_024316994.1">
    <property type="nucleotide sequence ID" value="XM_024461226.1"/>
</dbReference>
<name>A0A0Q3HJC4_BRADI</name>
<evidence type="ECO:0000256" key="1">
    <source>
        <dbReference type="SAM" id="MobiDB-lite"/>
    </source>
</evidence>
<dbReference type="EMBL" id="CM000882">
    <property type="protein sequence ID" value="KQJ93466.1"/>
    <property type="molecule type" value="Genomic_DNA"/>
</dbReference>
<dbReference type="InterPro" id="IPR055411">
    <property type="entry name" value="LRR_FXL15/At3g58940/PEG3-like"/>
</dbReference>
<dbReference type="SUPFAM" id="SSF81383">
    <property type="entry name" value="F-box domain"/>
    <property type="match status" value="1"/>
</dbReference>
<feature type="compositionally biased region" description="Polar residues" evidence="1">
    <location>
        <begin position="20"/>
        <end position="33"/>
    </location>
</feature>
<reference evidence="4" key="2">
    <citation type="submission" date="2017-06" db="EMBL/GenBank/DDBJ databases">
        <title>WGS assembly of Brachypodium distachyon.</title>
        <authorList>
            <consortium name="The International Brachypodium Initiative"/>
            <person name="Lucas S."/>
            <person name="Harmon-Smith M."/>
            <person name="Lail K."/>
            <person name="Tice H."/>
            <person name="Grimwood J."/>
            <person name="Bruce D."/>
            <person name="Barry K."/>
            <person name="Shu S."/>
            <person name="Lindquist E."/>
            <person name="Wang M."/>
            <person name="Pitluck S."/>
            <person name="Vogel J.P."/>
            <person name="Garvin D.F."/>
            <person name="Mockler T.C."/>
            <person name="Schmutz J."/>
            <person name="Rokhsar D."/>
            <person name="Bevan M.W."/>
        </authorList>
    </citation>
    <scope>NUCLEOTIDE SEQUENCE</scope>
    <source>
        <strain evidence="4">Bd21</strain>
    </source>
</reference>
<protein>
    <submittedName>
        <fullName evidence="4 5">Uncharacterized protein</fullName>
    </submittedName>
</protein>
<feature type="domain" description="FBD" evidence="2">
    <location>
        <begin position="412"/>
        <end position="450"/>
    </location>
</feature>
<dbReference type="EnsemblPlants" id="KQJ93466">
    <property type="protein sequence ID" value="KQJ93466"/>
    <property type="gene ID" value="BRADI_3g04737v3"/>
</dbReference>
<dbReference type="InterPro" id="IPR006566">
    <property type="entry name" value="FBD"/>
</dbReference>
<reference evidence="5" key="3">
    <citation type="submission" date="2018-08" db="UniProtKB">
        <authorList>
            <consortium name="EnsemblPlants"/>
        </authorList>
    </citation>
    <scope>IDENTIFICATION</scope>
    <source>
        <strain evidence="5">cv. Bd21</strain>
    </source>
</reference>
<proteinExistence type="predicted"/>
<sequence>METDVDRPSSNYRRRKSAAVESNNGTLSPSAVTESPDLGVGEGEGGVDRISNLPDDILGEIISLIPTKDGACTQTLASRWRYLWCSAAPLNLDCRELPASMDACANVVSQILSSHLGPGRRFCIHSHYLFSGWTAALDVWLRSPALNNLEELDFYCRSQTLDDLKRRVLDLSYVMNYDPKMLVKNRDPRKRLVPPPASTFRFAATLRVATIGNCYLLFTLIQSLHFPHLRKLALEHVCLSERCLYGMIAACPALECLLIELCHGFRSFWVNSIGLKSIAMTVGLYKGGRFQFKELIIENAPCLRLLHVGLHFDLHVSIVSAPKLETLGCYFYQNFPSYRLAFGSTIIQGIPVDSLAMVVHTVKILALSVHILSLDTVIKFMRCFPCLEKLYIETCEKPPDNVWRREHQELSRCFDIPMKTIVLQFYRGTKLEVDFLTFFVLNAKVLELMTVTVEDNYFNEEFLALQRMNLQLENRASRGARFRFTTNRRLRNVSSIEHVHDLDLADPFMQ</sequence>
<dbReference type="Gramene" id="KQJ93466">
    <property type="protein sequence ID" value="KQJ93466"/>
    <property type="gene ID" value="BRADI_3g04737v3"/>
</dbReference>
<dbReference type="InterPro" id="IPR055302">
    <property type="entry name" value="F-box_dom-containing"/>
</dbReference>